<proteinExistence type="inferred from homology"/>
<name>A0AAV9QE70_9PEZI</name>
<comment type="caution">
    <text evidence="3">The sequence shown here is derived from an EMBL/GenBank/DDBJ whole genome shotgun (WGS) entry which is preliminary data.</text>
</comment>
<dbReference type="Pfam" id="PF01774">
    <property type="entry name" value="UreD"/>
    <property type="match status" value="1"/>
</dbReference>
<reference evidence="3 4" key="1">
    <citation type="submission" date="2023-06" db="EMBL/GenBank/DDBJ databases">
        <title>Black Yeasts Isolated from many extreme environments.</title>
        <authorList>
            <person name="Coleine C."/>
            <person name="Stajich J.E."/>
            <person name="Selbmann L."/>
        </authorList>
    </citation>
    <scope>NUCLEOTIDE SEQUENCE [LARGE SCALE GENOMIC DNA]</scope>
    <source>
        <strain evidence="3 4">CCFEE 5887</strain>
    </source>
</reference>
<comment type="similarity">
    <text evidence="1">Belongs to the UreD family.</text>
</comment>
<evidence type="ECO:0000256" key="1">
    <source>
        <dbReference type="ARBA" id="ARBA00007177"/>
    </source>
</evidence>
<dbReference type="HAMAP" id="MF_01384">
    <property type="entry name" value="UreD"/>
    <property type="match status" value="1"/>
</dbReference>
<keyword evidence="2" id="KW-0143">Chaperone</keyword>
<keyword evidence="4" id="KW-1185">Reference proteome</keyword>
<evidence type="ECO:0000313" key="3">
    <source>
        <dbReference type="EMBL" id="KAK5539898.1"/>
    </source>
</evidence>
<dbReference type="EMBL" id="JAXLQG010000005">
    <property type="protein sequence ID" value="KAK5539898.1"/>
    <property type="molecule type" value="Genomic_DNA"/>
</dbReference>
<evidence type="ECO:0000313" key="4">
    <source>
        <dbReference type="Proteomes" id="UP001345827"/>
    </source>
</evidence>
<sequence length="314" mass="35222">MNDSRKRSTTCRTDHSFQLPLLRARQVLQTFKYQYPLKLIAPKPHSSSDDKHVTIAFLLTYGGGLVGGDQINLKIELQDATRLALLTQGSTKLFKAPERSIVSKQNLDVKIGSQAALCYLPDPTQPFAESVYQQRQTFYVEPDGTSSLLMLDWVSEGRRALGESWTLWSWKGRNEVREYDEQGSGRLLLRDAVMLHEDDLGGTSLIDKSNNMGVFGTLIVYGPLLRDLAEFLINEFTSQPRIGAKNWTNDAATQVEPGKHAEGLLWTAAKVRGFVLVKFGAEDLDRARHWLGGLLKQEGTVEKLFGHQALMCLR</sequence>
<accession>A0AAV9QE70</accession>
<evidence type="ECO:0008006" key="5">
    <source>
        <dbReference type="Google" id="ProtNLM"/>
    </source>
</evidence>
<dbReference type="Proteomes" id="UP001345827">
    <property type="component" value="Unassembled WGS sequence"/>
</dbReference>
<dbReference type="GO" id="GO:0016151">
    <property type="term" value="F:nickel cation binding"/>
    <property type="evidence" value="ECO:0007669"/>
    <property type="project" value="InterPro"/>
</dbReference>
<evidence type="ECO:0000256" key="2">
    <source>
        <dbReference type="ARBA" id="ARBA00023186"/>
    </source>
</evidence>
<organism evidence="3 4">
    <name type="scientific">Vermiconidia calcicola</name>
    <dbReference type="NCBI Taxonomy" id="1690605"/>
    <lineage>
        <taxon>Eukaryota</taxon>
        <taxon>Fungi</taxon>
        <taxon>Dikarya</taxon>
        <taxon>Ascomycota</taxon>
        <taxon>Pezizomycotina</taxon>
        <taxon>Dothideomycetes</taxon>
        <taxon>Dothideomycetidae</taxon>
        <taxon>Mycosphaerellales</taxon>
        <taxon>Extremaceae</taxon>
        <taxon>Vermiconidia</taxon>
    </lineage>
</organism>
<gene>
    <name evidence="3" type="ORF">LTR25_003603</name>
</gene>
<dbReference type="InterPro" id="IPR002669">
    <property type="entry name" value="UreD"/>
</dbReference>
<protein>
    <recommendedName>
        <fullName evidence="5">Urease accessory protein UreD</fullName>
    </recommendedName>
</protein>
<dbReference type="PANTHER" id="PTHR33643:SF1">
    <property type="entry name" value="UREASE ACCESSORY PROTEIN D"/>
    <property type="match status" value="1"/>
</dbReference>
<dbReference type="AlphaFoldDB" id="A0AAV9QE70"/>
<dbReference type="PANTHER" id="PTHR33643">
    <property type="entry name" value="UREASE ACCESSORY PROTEIN D"/>
    <property type="match status" value="1"/>
</dbReference>